<reference evidence="1 2" key="1">
    <citation type="journal article" date="2014" name="Genome Biol. Evol.">
        <title>The secreted proteins of Achlya hypogyna and Thraustotheca clavata identify the ancestral oomycete secretome and reveal gene acquisitions by horizontal gene transfer.</title>
        <authorList>
            <person name="Misner I."/>
            <person name="Blouin N."/>
            <person name="Leonard G."/>
            <person name="Richards T.A."/>
            <person name="Lane C.E."/>
        </authorList>
    </citation>
    <scope>NUCLEOTIDE SEQUENCE [LARGE SCALE GENOMIC DNA]</scope>
    <source>
        <strain evidence="1 2">ATCC 34112</strain>
    </source>
</reference>
<evidence type="ECO:0000313" key="2">
    <source>
        <dbReference type="Proteomes" id="UP000243217"/>
    </source>
</evidence>
<evidence type="ECO:0000313" key="1">
    <source>
        <dbReference type="EMBL" id="OQR89248.1"/>
    </source>
</evidence>
<keyword evidence="2" id="KW-1185">Reference proteome</keyword>
<accession>A0A1V9YU71</accession>
<sequence length="116" mass="13562">MDSLNITTTGALVQIVENEKNRLRNAVWFAKLKSNRHIHNLLERKVLGVFFHDIHDLPMMFSFSKYLCENQDSQIVDFIEIDIFSWNFALALACWVFCNWSAADSQSLLQLLRLEI</sequence>
<protein>
    <submittedName>
        <fullName evidence="1">Uncharacterized protein</fullName>
    </submittedName>
</protein>
<name>A0A1V9YU71_9STRA</name>
<proteinExistence type="predicted"/>
<dbReference type="STRING" id="74557.A0A1V9YU71"/>
<organism evidence="1 2">
    <name type="scientific">Thraustotheca clavata</name>
    <dbReference type="NCBI Taxonomy" id="74557"/>
    <lineage>
        <taxon>Eukaryota</taxon>
        <taxon>Sar</taxon>
        <taxon>Stramenopiles</taxon>
        <taxon>Oomycota</taxon>
        <taxon>Saprolegniomycetes</taxon>
        <taxon>Saprolegniales</taxon>
        <taxon>Achlyaceae</taxon>
        <taxon>Thraustotheca</taxon>
    </lineage>
</organism>
<dbReference type="Proteomes" id="UP000243217">
    <property type="component" value="Unassembled WGS sequence"/>
</dbReference>
<gene>
    <name evidence="1" type="ORF">THRCLA_09832</name>
</gene>
<dbReference type="EMBL" id="JNBS01002802">
    <property type="protein sequence ID" value="OQR89248.1"/>
    <property type="molecule type" value="Genomic_DNA"/>
</dbReference>
<comment type="caution">
    <text evidence="1">The sequence shown here is derived from an EMBL/GenBank/DDBJ whole genome shotgun (WGS) entry which is preliminary data.</text>
</comment>
<dbReference type="AlphaFoldDB" id="A0A1V9YU71"/>